<evidence type="ECO:0000313" key="2">
    <source>
        <dbReference type="EMBL" id="TXJ38781.1"/>
    </source>
</evidence>
<name>A0A5C8EP92_9SPIR</name>
<evidence type="ECO:0000313" key="3">
    <source>
        <dbReference type="Proteomes" id="UP000325002"/>
    </source>
</evidence>
<feature type="transmembrane region" description="Helical" evidence="1">
    <location>
        <begin position="6"/>
        <end position="25"/>
    </location>
</feature>
<feature type="transmembrane region" description="Helical" evidence="1">
    <location>
        <begin position="41"/>
        <end position="61"/>
    </location>
</feature>
<dbReference type="EMBL" id="SAYD01000018">
    <property type="protein sequence ID" value="TXJ38781.1"/>
    <property type="molecule type" value="Genomic_DNA"/>
</dbReference>
<proteinExistence type="predicted"/>
<gene>
    <name evidence="2" type="ORF">EPJ81_06550</name>
</gene>
<keyword evidence="1" id="KW-0812">Transmembrane</keyword>
<dbReference type="Proteomes" id="UP000325002">
    <property type="component" value="Unassembled WGS sequence"/>
</dbReference>
<dbReference type="RefSeq" id="WP_147530611.1">
    <property type="nucleotide sequence ID" value="NZ_SAYH01000019.1"/>
</dbReference>
<keyword evidence="1" id="KW-1133">Transmembrane helix</keyword>
<reference evidence="2 3" key="1">
    <citation type="journal article" date="1992" name="Lakartidningen">
        <title>[Penicillin V and not amoxicillin is the first choice preparation in acute otitis].</title>
        <authorList>
            <person name="Kamme C."/>
            <person name="Lundgren K."/>
            <person name="Prellner K."/>
        </authorList>
    </citation>
    <scope>NUCLEOTIDE SEQUENCE [LARGE SCALE GENOMIC DNA]</scope>
    <source>
        <strain evidence="2 3">PC3997IV</strain>
    </source>
</reference>
<organism evidence="2 3">
    <name type="scientific">Brachyspira aalborgi</name>
    <dbReference type="NCBI Taxonomy" id="29522"/>
    <lineage>
        <taxon>Bacteria</taxon>
        <taxon>Pseudomonadati</taxon>
        <taxon>Spirochaetota</taxon>
        <taxon>Spirochaetia</taxon>
        <taxon>Brachyspirales</taxon>
        <taxon>Brachyspiraceae</taxon>
        <taxon>Brachyspira</taxon>
    </lineage>
</organism>
<evidence type="ECO:0000256" key="1">
    <source>
        <dbReference type="SAM" id="Phobius"/>
    </source>
</evidence>
<protein>
    <submittedName>
        <fullName evidence="2">Uncharacterized protein</fullName>
    </submittedName>
</protein>
<sequence length="62" mass="7483">MLIWMHIVVIIMLFVIFYSIIIPIIEWSKMNNKNQKAKHPIGVYIIIIISIIIYFIGFIWYN</sequence>
<keyword evidence="1" id="KW-0472">Membrane</keyword>
<dbReference type="AlphaFoldDB" id="A0A5C8EP92"/>
<accession>A0A5C8EP92</accession>
<comment type="caution">
    <text evidence="2">The sequence shown here is derived from an EMBL/GenBank/DDBJ whole genome shotgun (WGS) entry which is preliminary data.</text>
</comment>